<evidence type="ECO:0000313" key="8">
    <source>
        <dbReference type="Proteomes" id="UP001064933"/>
    </source>
</evidence>
<evidence type="ECO:0000313" key="7">
    <source>
        <dbReference type="EMBL" id="UXH76840.1"/>
    </source>
</evidence>
<reference evidence="7" key="1">
    <citation type="submission" date="2022-10" db="EMBL/GenBank/DDBJ databases">
        <title>Characterization and whole genome sequencing of a new Roseateles species, isolated from fresh water.</title>
        <authorList>
            <person name="Guliayeva D.Y."/>
            <person name="Akhremchuk A.E."/>
            <person name="Sikolenko M.A."/>
            <person name="Valentovich L.N."/>
            <person name="Sidarenka A.V."/>
        </authorList>
    </citation>
    <scope>NUCLEOTIDE SEQUENCE</scope>
    <source>
        <strain evidence="7">BIM B-1768</strain>
    </source>
</reference>
<dbReference type="Gene3D" id="1.20.1250.20">
    <property type="entry name" value="MFS general substrate transporter like domains"/>
    <property type="match status" value="2"/>
</dbReference>
<evidence type="ECO:0000256" key="1">
    <source>
        <dbReference type="ARBA" id="ARBA00004141"/>
    </source>
</evidence>
<name>A0ABY6AVL4_9BURK</name>
<feature type="transmembrane region" description="Helical" evidence="5">
    <location>
        <begin position="79"/>
        <end position="98"/>
    </location>
</feature>
<feature type="transmembrane region" description="Helical" evidence="5">
    <location>
        <begin position="328"/>
        <end position="349"/>
    </location>
</feature>
<sequence length="384" mass="38946">MSSSHLPIALRSEDRLAVRLAFLVAGFGLAGWAPLVPFAKQRLGVDDGTLGLLLLCLGIGSVIAMSLAGALSARFGTKVVTLVSGFVFALTLPVLTVADTPGSLGAALFVFGAALGSLEVAMNVAASDLERASGRPLMSGFHALFSVGGFGGVAFMTVMMSLHVTPAICAVLAATLMVLALGVAWPLLPRSSAAQGGPLFAWPRGIVLLLAMLASITFLAEGALLDWSALLVTESGWLPAAQGGLGYLLFAIAMTLGRLGGDAVTARLGDHATLLWGGVLAVLGFALLLLVHLPAVALGGFVLIGLGASNLVPVLFRRAGAQGVMPTSLAVAAVTTAGYAGILVGPGLIGLVAEQVGLPTAFWMLAGLLCIVPICARWVAPKRP</sequence>
<dbReference type="PROSITE" id="PS50850">
    <property type="entry name" value="MFS"/>
    <property type="match status" value="1"/>
</dbReference>
<dbReference type="InterPro" id="IPR036259">
    <property type="entry name" value="MFS_trans_sf"/>
</dbReference>
<dbReference type="Proteomes" id="UP001064933">
    <property type="component" value="Chromosome"/>
</dbReference>
<accession>A0ABY6AVL4</accession>
<dbReference type="InterPro" id="IPR051788">
    <property type="entry name" value="MFS_Transporter"/>
</dbReference>
<organism evidence="7 8">
    <name type="scientific">Roseateles amylovorans</name>
    <dbReference type="NCBI Taxonomy" id="2978473"/>
    <lineage>
        <taxon>Bacteria</taxon>
        <taxon>Pseudomonadati</taxon>
        <taxon>Pseudomonadota</taxon>
        <taxon>Betaproteobacteria</taxon>
        <taxon>Burkholderiales</taxon>
        <taxon>Sphaerotilaceae</taxon>
        <taxon>Roseateles</taxon>
    </lineage>
</organism>
<dbReference type="InterPro" id="IPR020846">
    <property type="entry name" value="MFS_dom"/>
</dbReference>
<feature type="transmembrane region" description="Helical" evidence="5">
    <location>
        <begin position="20"/>
        <end position="39"/>
    </location>
</feature>
<dbReference type="InterPro" id="IPR011701">
    <property type="entry name" value="MFS"/>
</dbReference>
<evidence type="ECO:0000259" key="6">
    <source>
        <dbReference type="PROSITE" id="PS50850"/>
    </source>
</evidence>
<protein>
    <submittedName>
        <fullName evidence="7">MFS transporter</fullName>
    </submittedName>
</protein>
<feature type="transmembrane region" description="Helical" evidence="5">
    <location>
        <begin position="361"/>
        <end position="380"/>
    </location>
</feature>
<feature type="transmembrane region" description="Helical" evidence="5">
    <location>
        <begin position="200"/>
        <end position="220"/>
    </location>
</feature>
<keyword evidence="8" id="KW-1185">Reference proteome</keyword>
<feature type="transmembrane region" description="Helical" evidence="5">
    <location>
        <begin position="104"/>
        <end position="125"/>
    </location>
</feature>
<evidence type="ECO:0000256" key="2">
    <source>
        <dbReference type="ARBA" id="ARBA00022692"/>
    </source>
</evidence>
<feature type="transmembrane region" description="Helical" evidence="5">
    <location>
        <begin position="137"/>
        <end position="158"/>
    </location>
</feature>
<evidence type="ECO:0000256" key="4">
    <source>
        <dbReference type="ARBA" id="ARBA00023136"/>
    </source>
</evidence>
<proteinExistence type="predicted"/>
<dbReference type="PANTHER" id="PTHR23514:SF13">
    <property type="entry name" value="INNER MEMBRANE PROTEIN YBJJ"/>
    <property type="match status" value="1"/>
</dbReference>
<comment type="subcellular location">
    <subcellularLocation>
        <location evidence="1">Membrane</location>
        <topology evidence="1">Multi-pass membrane protein</topology>
    </subcellularLocation>
</comment>
<feature type="transmembrane region" description="Helical" evidence="5">
    <location>
        <begin position="272"/>
        <end position="291"/>
    </location>
</feature>
<feature type="transmembrane region" description="Helical" evidence="5">
    <location>
        <begin position="51"/>
        <end position="72"/>
    </location>
</feature>
<dbReference type="PANTHER" id="PTHR23514">
    <property type="entry name" value="BYPASS OF STOP CODON PROTEIN 6"/>
    <property type="match status" value="1"/>
</dbReference>
<dbReference type="CDD" id="cd17393">
    <property type="entry name" value="MFS_MosC_like"/>
    <property type="match status" value="1"/>
</dbReference>
<feature type="transmembrane region" description="Helical" evidence="5">
    <location>
        <begin position="297"/>
        <end position="316"/>
    </location>
</feature>
<feature type="transmembrane region" description="Helical" evidence="5">
    <location>
        <begin position="164"/>
        <end position="188"/>
    </location>
</feature>
<feature type="transmembrane region" description="Helical" evidence="5">
    <location>
        <begin position="240"/>
        <end position="260"/>
    </location>
</feature>
<keyword evidence="3 5" id="KW-1133">Transmembrane helix</keyword>
<keyword evidence="2 5" id="KW-0812">Transmembrane</keyword>
<gene>
    <name evidence="7" type="ORF">N4261_17610</name>
</gene>
<evidence type="ECO:0000256" key="5">
    <source>
        <dbReference type="SAM" id="Phobius"/>
    </source>
</evidence>
<keyword evidence="4 5" id="KW-0472">Membrane</keyword>
<dbReference type="Pfam" id="PF07690">
    <property type="entry name" value="MFS_1"/>
    <property type="match status" value="1"/>
</dbReference>
<dbReference type="RefSeq" id="WP_261756580.1">
    <property type="nucleotide sequence ID" value="NZ_CP104562.2"/>
</dbReference>
<dbReference type="EMBL" id="CP104562">
    <property type="protein sequence ID" value="UXH76840.1"/>
    <property type="molecule type" value="Genomic_DNA"/>
</dbReference>
<feature type="domain" description="Major facilitator superfamily (MFS) profile" evidence="6">
    <location>
        <begin position="14"/>
        <end position="384"/>
    </location>
</feature>
<dbReference type="SUPFAM" id="SSF103473">
    <property type="entry name" value="MFS general substrate transporter"/>
    <property type="match status" value="1"/>
</dbReference>
<evidence type="ECO:0000256" key="3">
    <source>
        <dbReference type="ARBA" id="ARBA00022989"/>
    </source>
</evidence>